<dbReference type="InterPro" id="IPR051393">
    <property type="entry name" value="ABC_transporter_permease"/>
</dbReference>
<feature type="transmembrane region" description="Helical" evidence="7">
    <location>
        <begin position="106"/>
        <end position="126"/>
    </location>
</feature>
<comment type="caution">
    <text evidence="9">The sequence shown here is derived from an EMBL/GenBank/DDBJ whole genome shotgun (WGS) entry which is preliminary data.</text>
</comment>
<evidence type="ECO:0000256" key="2">
    <source>
        <dbReference type="ARBA" id="ARBA00022448"/>
    </source>
</evidence>
<accession>A0A7W8EHZ6</accession>
<keyword evidence="6 7" id="KW-0472">Membrane</keyword>
<gene>
    <name evidence="9" type="ORF">HNR40_004608</name>
</gene>
<evidence type="ECO:0000256" key="6">
    <source>
        <dbReference type="ARBA" id="ARBA00023136"/>
    </source>
</evidence>
<dbReference type="PROSITE" id="PS50928">
    <property type="entry name" value="ABC_TM1"/>
    <property type="match status" value="1"/>
</dbReference>
<dbReference type="InterPro" id="IPR000515">
    <property type="entry name" value="MetI-like"/>
</dbReference>
<evidence type="ECO:0000256" key="3">
    <source>
        <dbReference type="ARBA" id="ARBA00022475"/>
    </source>
</evidence>
<evidence type="ECO:0000256" key="7">
    <source>
        <dbReference type="RuleBase" id="RU363032"/>
    </source>
</evidence>
<dbReference type="SUPFAM" id="SSF161098">
    <property type="entry name" value="MetI-like"/>
    <property type="match status" value="1"/>
</dbReference>
<keyword evidence="3" id="KW-1003">Cell membrane</keyword>
<dbReference type="EMBL" id="JACHIN010000006">
    <property type="protein sequence ID" value="MBB5079122.1"/>
    <property type="molecule type" value="Genomic_DNA"/>
</dbReference>
<feature type="transmembrane region" description="Helical" evidence="7">
    <location>
        <begin position="71"/>
        <end position="94"/>
    </location>
</feature>
<comment type="similarity">
    <text evidence="7">Belongs to the binding-protein-dependent transport system permease family.</text>
</comment>
<name>A0A7W8EHZ6_9ACTN</name>
<sequence length="294" mass="31745">MRHRRLPFIAGFLVLPLTLYAVLVLSPYAQAFYLALTDWRGVSARAEFVGADNFARLLDDPQVLGALKNNAVMLLVVPIATVVLALFLAAALSLGRRRGAGVYRVVYFFPQLLSVAVVGVLFQFVYTPNSGLLNGVLNLLGIEGRSWLGDPSLALWAVMAVVVWSAVGFYVVLFCAAMESIPREILEAAAIDGASALTRLIRVVLPLVWENVQVAFIYLGMAALDGFAIVQIMTVGPGGPDNATEVLGLTLYRNAFTYGKFGYASALGVALFFLTLALAVLVLRGSRRDRVEMA</sequence>
<proteinExistence type="inferred from homology"/>
<keyword evidence="5 7" id="KW-1133">Transmembrane helix</keyword>
<evidence type="ECO:0000256" key="4">
    <source>
        <dbReference type="ARBA" id="ARBA00022692"/>
    </source>
</evidence>
<reference evidence="9 10" key="1">
    <citation type="submission" date="2020-08" db="EMBL/GenBank/DDBJ databases">
        <title>Genomic Encyclopedia of Type Strains, Phase IV (KMG-IV): sequencing the most valuable type-strain genomes for metagenomic binning, comparative biology and taxonomic classification.</title>
        <authorList>
            <person name="Goeker M."/>
        </authorList>
    </citation>
    <scope>NUCLEOTIDE SEQUENCE [LARGE SCALE GENOMIC DNA]</scope>
    <source>
        <strain evidence="9 10">DSM 45385</strain>
    </source>
</reference>
<feature type="transmembrane region" description="Helical" evidence="7">
    <location>
        <begin position="261"/>
        <end position="283"/>
    </location>
</feature>
<evidence type="ECO:0000256" key="1">
    <source>
        <dbReference type="ARBA" id="ARBA00004651"/>
    </source>
</evidence>
<protein>
    <submittedName>
        <fullName evidence="9">N-acetylglucosamine transport system permease protein</fullName>
    </submittedName>
</protein>
<comment type="subcellular location">
    <subcellularLocation>
        <location evidence="1 7">Cell membrane</location>
        <topology evidence="1 7">Multi-pass membrane protein</topology>
    </subcellularLocation>
</comment>
<dbReference type="Pfam" id="PF00528">
    <property type="entry name" value="BPD_transp_1"/>
    <property type="match status" value="1"/>
</dbReference>
<evidence type="ECO:0000313" key="10">
    <source>
        <dbReference type="Proteomes" id="UP000568380"/>
    </source>
</evidence>
<keyword evidence="10" id="KW-1185">Reference proteome</keyword>
<dbReference type="Proteomes" id="UP000568380">
    <property type="component" value="Unassembled WGS sequence"/>
</dbReference>
<feature type="transmembrane region" description="Helical" evidence="7">
    <location>
        <begin position="215"/>
        <end position="234"/>
    </location>
</feature>
<dbReference type="PANTHER" id="PTHR30193">
    <property type="entry name" value="ABC TRANSPORTER PERMEASE PROTEIN"/>
    <property type="match status" value="1"/>
</dbReference>
<feature type="domain" description="ABC transmembrane type-1" evidence="8">
    <location>
        <begin position="67"/>
        <end position="282"/>
    </location>
</feature>
<dbReference type="GO" id="GO:0055085">
    <property type="term" value="P:transmembrane transport"/>
    <property type="evidence" value="ECO:0007669"/>
    <property type="project" value="InterPro"/>
</dbReference>
<feature type="transmembrane region" description="Helical" evidence="7">
    <location>
        <begin position="153"/>
        <end position="176"/>
    </location>
</feature>
<evidence type="ECO:0000256" key="5">
    <source>
        <dbReference type="ARBA" id="ARBA00022989"/>
    </source>
</evidence>
<organism evidence="9 10">
    <name type="scientific">Nonomuraea endophytica</name>
    <dbReference type="NCBI Taxonomy" id="714136"/>
    <lineage>
        <taxon>Bacteria</taxon>
        <taxon>Bacillati</taxon>
        <taxon>Actinomycetota</taxon>
        <taxon>Actinomycetes</taxon>
        <taxon>Streptosporangiales</taxon>
        <taxon>Streptosporangiaceae</taxon>
        <taxon>Nonomuraea</taxon>
    </lineage>
</organism>
<dbReference type="AlphaFoldDB" id="A0A7W8EHZ6"/>
<keyword evidence="4 7" id="KW-0812">Transmembrane</keyword>
<evidence type="ECO:0000259" key="8">
    <source>
        <dbReference type="PROSITE" id="PS50928"/>
    </source>
</evidence>
<evidence type="ECO:0000313" key="9">
    <source>
        <dbReference type="EMBL" id="MBB5079122.1"/>
    </source>
</evidence>
<dbReference type="RefSeq" id="WP_184964516.1">
    <property type="nucleotide sequence ID" value="NZ_JACHIN010000006.1"/>
</dbReference>
<dbReference type="Gene3D" id="1.10.3720.10">
    <property type="entry name" value="MetI-like"/>
    <property type="match status" value="1"/>
</dbReference>
<dbReference type="InterPro" id="IPR035906">
    <property type="entry name" value="MetI-like_sf"/>
</dbReference>
<dbReference type="CDD" id="cd06261">
    <property type="entry name" value="TM_PBP2"/>
    <property type="match status" value="1"/>
</dbReference>
<keyword evidence="2 7" id="KW-0813">Transport</keyword>
<dbReference type="GO" id="GO:0005886">
    <property type="term" value="C:plasma membrane"/>
    <property type="evidence" value="ECO:0007669"/>
    <property type="project" value="UniProtKB-SubCell"/>
</dbReference>
<dbReference type="PANTHER" id="PTHR30193:SF41">
    <property type="entry name" value="DIACETYLCHITOBIOSE UPTAKE SYSTEM PERMEASE PROTEIN NGCF"/>
    <property type="match status" value="1"/>
</dbReference>